<dbReference type="PANTHER" id="PTHR43777:SF1">
    <property type="entry name" value="MOLYBDENUM COFACTOR CYTIDYLYLTRANSFERASE"/>
    <property type="match status" value="1"/>
</dbReference>
<organism evidence="3 4">
    <name type="scientific">Candidatus Defluviicoccus seviourii</name>
    <dbReference type="NCBI Taxonomy" id="2565273"/>
    <lineage>
        <taxon>Bacteria</taxon>
        <taxon>Pseudomonadati</taxon>
        <taxon>Pseudomonadota</taxon>
        <taxon>Alphaproteobacteria</taxon>
        <taxon>Rhodospirillales</taxon>
        <taxon>Rhodospirillaceae</taxon>
        <taxon>Defluviicoccus</taxon>
    </lineage>
</organism>
<evidence type="ECO:0000259" key="2">
    <source>
        <dbReference type="Pfam" id="PF12804"/>
    </source>
</evidence>
<dbReference type="SUPFAM" id="SSF53448">
    <property type="entry name" value="Nucleotide-diphospho-sugar transferases"/>
    <property type="match status" value="1"/>
</dbReference>
<dbReference type="Proteomes" id="UP000326641">
    <property type="component" value="Unassembled WGS sequence"/>
</dbReference>
<dbReference type="PANTHER" id="PTHR43777">
    <property type="entry name" value="MOLYBDENUM COFACTOR CYTIDYLYLTRANSFERASE"/>
    <property type="match status" value="1"/>
</dbReference>
<reference evidence="3" key="1">
    <citation type="submission" date="2018-11" db="EMBL/GenBank/DDBJ databases">
        <authorList>
            <person name="Onetto C."/>
        </authorList>
    </citation>
    <scope>NUCLEOTIDE SEQUENCE [LARGE SCALE GENOMIC DNA]</scope>
</reference>
<dbReference type="EMBL" id="UXAT02000002">
    <property type="protein sequence ID" value="VUX45179.1"/>
    <property type="molecule type" value="Genomic_DNA"/>
</dbReference>
<dbReference type="GO" id="GO:0016779">
    <property type="term" value="F:nucleotidyltransferase activity"/>
    <property type="evidence" value="ECO:0007669"/>
    <property type="project" value="UniProtKB-ARBA"/>
</dbReference>
<dbReference type="Gene3D" id="3.90.550.10">
    <property type="entry name" value="Spore Coat Polysaccharide Biosynthesis Protein SpsA, Chain A"/>
    <property type="match status" value="1"/>
</dbReference>
<evidence type="ECO:0000313" key="4">
    <source>
        <dbReference type="Proteomes" id="UP000326641"/>
    </source>
</evidence>
<gene>
    <name evidence="3" type="ORF">DF3PA_100027</name>
</gene>
<sequence length="212" mass="21295">MAALEVGAALKVGAIVLAAGRSTRLKDKNKLLAAVGGQAIIARVVDAVLASRAAGVHVVVAHESARIVAALAGRSVAFVAAPEGCGIGVSIAAGIRALEATAADGALIILGDMPFVESGHLDRLIAAFTASGGLALCVPTHAGRRGNPRLWPRSAFPQLMRLEGDVGGRDLLASGAFKVLEVAMADDAVLRDIDTAADLAALRGARATAGRG</sequence>
<evidence type="ECO:0000313" key="3">
    <source>
        <dbReference type="EMBL" id="VUX45179.1"/>
    </source>
</evidence>
<name>A0A564WCC5_9PROT</name>
<dbReference type="CDD" id="cd04182">
    <property type="entry name" value="GT_2_like_f"/>
    <property type="match status" value="1"/>
</dbReference>
<feature type="domain" description="MobA-like NTP transferase" evidence="2">
    <location>
        <begin position="14"/>
        <end position="174"/>
    </location>
</feature>
<dbReference type="InterPro" id="IPR029044">
    <property type="entry name" value="Nucleotide-diphossugar_trans"/>
</dbReference>
<dbReference type="InterPro" id="IPR025877">
    <property type="entry name" value="MobA-like_NTP_Trfase"/>
</dbReference>
<proteinExistence type="predicted"/>
<dbReference type="Pfam" id="PF12804">
    <property type="entry name" value="NTP_transf_3"/>
    <property type="match status" value="1"/>
</dbReference>
<keyword evidence="4" id="KW-1185">Reference proteome</keyword>
<accession>A0A564WCC5</accession>
<comment type="caution">
    <text evidence="3">The sequence shown here is derived from an EMBL/GenBank/DDBJ whole genome shotgun (WGS) entry which is preliminary data.</text>
</comment>
<keyword evidence="1" id="KW-0460">Magnesium</keyword>
<evidence type="ECO:0000256" key="1">
    <source>
        <dbReference type="ARBA" id="ARBA00022842"/>
    </source>
</evidence>
<protein>
    <submittedName>
        <fullName evidence="3">MobA-like protein-like protein</fullName>
    </submittedName>
</protein>
<dbReference type="AlphaFoldDB" id="A0A564WCC5"/>